<dbReference type="NCBIfam" id="NF007739">
    <property type="entry name" value="PRK10419.1"/>
    <property type="match status" value="2"/>
</dbReference>
<dbReference type="InterPro" id="IPR013563">
    <property type="entry name" value="Oligopep_ABC_C"/>
</dbReference>
<dbReference type="InterPro" id="IPR050319">
    <property type="entry name" value="ABC_transp_ATP-bind"/>
</dbReference>
<dbReference type="PROSITE" id="PS50893">
    <property type="entry name" value="ABC_TRANSPORTER_2"/>
    <property type="match status" value="2"/>
</dbReference>
<dbReference type="Pfam" id="PF08352">
    <property type="entry name" value="oligo_HPY"/>
    <property type="match status" value="2"/>
</dbReference>
<dbReference type="RefSeq" id="WP_121671968.1">
    <property type="nucleotide sequence ID" value="NZ_BMXM01000003.1"/>
</dbReference>
<dbReference type="InterPro" id="IPR003593">
    <property type="entry name" value="AAA+_ATPase"/>
</dbReference>
<dbReference type="Proteomes" id="UP000270299">
    <property type="component" value="Unassembled WGS sequence"/>
</dbReference>
<dbReference type="PANTHER" id="PTHR43776">
    <property type="entry name" value="TRANSPORT ATP-BINDING PROTEIN"/>
    <property type="match status" value="1"/>
</dbReference>
<dbReference type="SUPFAM" id="SSF52540">
    <property type="entry name" value="P-loop containing nucleoside triphosphate hydrolases"/>
    <property type="match status" value="2"/>
</dbReference>
<accession>A0A3L6ZZI5</accession>
<protein>
    <submittedName>
        <fullName evidence="6">ABC transporter ATP-binding protein</fullName>
    </submittedName>
</protein>
<keyword evidence="2" id="KW-0813">Transport</keyword>
<name>A0A3L6ZZI5_9MICO</name>
<keyword evidence="4 6" id="KW-0067">ATP-binding</keyword>
<dbReference type="Pfam" id="PF00005">
    <property type="entry name" value="ABC_tran"/>
    <property type="match status" value="2"/>
</dbReference>
<proteinExistence type="inferred from homology"/>
<dbReference type="OrthoDB" id="4008250at2"/>
<dbReference type="GO" id="GO:0015833">
    <property type="term" value="P:peptide transport"/>
    <property type="evidence" value="ECO:0007669"/>
    <property type="project" value="InterPro"/>
</dbReference>
<dbReference type="NCBIfam" id="NF008453">
    <property type="entry name" value="PRK11308.1"/>
    <property type="match status" value="2"/>
</dbReference>
<keyword evidence="3" id="KW-0547">Nucleotide-binding</keyword>
<dbReference type="CDD" id="cd03257">
    <property type="entry name" value="ABC_NikE_OppD_transporters"/>
    <property type="match status" value="2"/>
</dbReference>
<evidence type="ECO:0000256" key="1">
    <source>
        <dbReference type="ARBA" id="ARBA00005417"/>
    </source>
</evidence>
<organism evidence="6 7">
    <name type="scientific">Mycetocola manganoxydans</name>
    <dbReference type="NCBI Taxonomy" id="699879"/>
    <lineage>
        <taxon>Bacteria</taxon>
        <taxon>Bacillati</taxon>
        <taxon>Actinomycetota</taxon>
        <taxon>Actinomycetes</taxon>
        <taxon>Micrococcales</taxon>
        <taxon>Microbacteriaceae</taxon>
        <taxon>Mycetocola</taxon>
    </lineage>
</organism>
<evidence type="ECO:0000313" key="7">
    <source>
        <dbReference type="Proteomes" id="UP000270299"/>
    </source>
</evidence>
<dbReference type="GO" id="GO:0055085">
    <property type="term" value="P:transmembrane transport"/>
    <property type="evidence" value="ECO:0007669"/>
    <property type="project" value="UniProtKB-ARBA"/>
</dbReference>
<dbReference type="InterPro" id="IPR027417">
    <property type="entry name" value="P-loop_NTPase"/>
</dbReference>
<dbReference type="SMART" id="SM00382">
    <property type="entry name" value="AAA"/>
    <property type="match status" value="2"/>
</dbReference>
<dbReference type="InterPro" id="IPR017871">
    <property type="entry name" value="ABC_transporter-like_CS"/>
</dbReference>
<keyword evidence="7" id="KW-1185">Reference proteome</keyword>
<feature type="domain" description="ABC transporter" evidence="5">
    <location>
        <begin position="19"/>
        <end position="269"/>
    </location>
</feature>
<feature type="domain" description="ABC transporter" evidence="5">
    <location>
        <begin position="297"/>
        <end position="535"/>
    </location>
</feature>
<dbReference type="InterPro" id="IPR003439">
    <property type="entry name" value="ABC_transporter-like_ATP-bd"/>
</dbReference>
<comment type="similarity">
    <text evidence="1">Belongs to the ABC transporter superfamily.</text>
</comment>
<evidence type="ECO:0000256" key="2">
    <source>
        <dbReference type="ARBA" id="ARBA00022448"/>
    </source>
</evidence>
<dbReference type="Gene3D" id="3.40.50.300">
    <property type="entry name" value="P-loop containing nucleotide triphosphate hydrolases"/>
    <property type="match status" value="2"/>
</dbReference>
<evidence type="ECO:0000256" key="3">
    <source>
        <dbReference type="ARBA" id="ARBA00022741"/>
    </source>
</evidence>
<dbReference type="AlphaFoldDB" id="A0A3L6ZZI5"/>
<evidence type="ECO:0000313" key="6">
    <source>
        <dbReference type="EMBL" id="RLP73115.1"/>
    </source>
</evidence>
<evidence type="ECO:0000259" key="5">
    <source>
        <dbReference type="PROSITE" id="PS50893"/>
    </source>
</evidence>
<comment type="caution">
    <text evidence="6">The sequence shown here is derived from an EMBL/GenBank/DDBJ whole genome shotgun (WGS) entry which is preliminary data.</text>
</comment>
<reference evidence="6 7" key="1">
    <citation type="submission" date="2018-10" db="EMBL/GenBank/DDBJ databases">
        <authorList>
            <person name="Li J."/>
        </authorList>
    </citation>
    <scope>NUCLEOTIDE SEQUENCE [LARGE SCALE GENOMIC DNA]</scope>
    <source>
        <strain evidence="6 7">CCTCC AB209002</strain>
    </source>
</reference>
<dbReference type="GO" id="GO:0016887">
    <property type="term" value="F:ATP hydrolysis activity"/>
    <property type="evidence" value="ECO:0007669"/>
    <property type="project" value="InterPro"/>
</dbReference>
<gene>
    <name evidence="6" type="ORF">D9V29_03685</name>
</gene>
<dbReference type="PANTHER" id="PTHR43776:SF7">
    <property type="entry name" value="D,D-DIPEPTIDE TRANSPORT ATP-BINDING PROTEIN DDPF-RELATED"/>
    <property type="match status" value="1"/>
</dbReference>
<dbReference type="GO" id="GO:0005524">
    <property type="term" value="F:ATP binding"/>
    <property type="evidence" value="ECO:0007669"/>
    <property type="project" value="UniProtKB-KW"/>
</dbReference>
<dbReference type="EMBL" id="RCUV01000003">
    <property type="protein sequence ID" value="RLP73115.1"/>
    <property type="molecule type" value="Genomic_DNA"/>
</dbReference>
<sequence length="549" mass="58466">MTLTLPATPTTPPTTAPILEITDLTIGYASGRAATTVVRDVSLSLQAGKTLALVGQSGSGKSTIALAAGGLLPANGRIESGTVRIDGQDVTELSRRGWHGLRGTVVGFVPQDPLSSLDPLQRIGSQVGAALLQHSSATRRTVLERTIALLDRVGIRDPERRVRSYPHELSGGQLQRVLIAIAIAGEPKLLIADEPTSALDVTVQKTILDLLGDLQRELGLALLFITHDLALAGERSDTIAVLHQGELVESGATADIVENPLDPYTRQLFSDAPALSPDKYRDRRAASVHPAPELNAITVSGLVKRFGSHAAVDGVSFTVAAGSTHALVGESGSGKTTIARAIAGLTAFDSGEIRVGDRTLERTPVHSNPHAQQLQLVYQNPLAALDPRFSVRRALEEPLILAGQRSRAARAERVAEALDQVALPSSVLDRRPRELSGGQRQRVAVARALISHPGILVLDEPTSALDVTVQSRIIDLLFDLRETHNLTYLFISHDLSLVRQIADEVSVLDSGTLVESGPVSEIFSAPRSPYTRRLLDSIPGPSRVTTLSS</sequence>
<dbReference type="PROSITE" id="PS00211">
    <property type="entry name" value="ABC_TRANSPORTER_1"/>
    <property type="match status" value="2"/>
</dbReference>
<evidence type="ECO:0000256" key="4">
    <source>
        <dbReference type="ARBA" id="ARBA00022840"/>
    </source>
</evidence>